<evidence type="ECO:0000313" key="9">
    <source>
        <dbReference type="EMBL" id="MFC4067356.1"/>
    </source>
</evidence>
<dbReference type="PANTHER" id="PTHR45663">
    <property type="entry name" value="GEO12009P1"/>
    <property type="match status" value="1"/>
</dbReference>
<keyword evidence="3" id="KW-0249">Electron transport</keyword>
<reference evidence="10" key="1">
    <citation type="journal article" date="2019" name="Int. J. Syst. Evol. Microbiol.">
        <title>The Global Catalogue of Microorganisms (GCM) 10K type strain sequencing project: providing services to taxonomists for standard genome sequencing and annotation.</title>
        <authorList>
            <consortium name="The Broad Institute Genomics Platform"/>
            <consortium name="The Broad Institute Genome Sequencing Center for Infectious Disease"/>
            <person name="Wu L."/>
            <person name="Ma J."/>
        </authorList>
    </citation>
    <scope>NUCLEOTIDE SEQUENCE [LARGE SCALE GENOMIC DNA]</scope>
    <source>
        <strain evidence="10">TBRC 5832</strain>
    </source>
</reference>
<evidence type="ECO:0000256" key="7">
    <source>
        <dbReference type="SAM" id="MobiDB-lite"/>
    </source>
</evidence>
<dbReference type="PROSITE" id="PS00194">
    <property type="entry name" value="THIOREDOXIN_1"/>
    <property type="match status" value="1"/>
</dbReference>
<evidence type="ECO:0000256" key="1">
    <source>
        <dbReference type="ARBA" id="ARBA00008987"/>
    </source>
</evidence>
<organism evidence="9 10">
    <name type="scientific">Actinoplanes subglobosus</name>
    <dbReference type="NCBI Taxonomy" id="1547892"/>
    <lineage>
        <taxon>Bacteria</taxon>
        <taxon>Bacillati</taxon>
        <taxon>Actinomycetota</taxon>
        <taxon>Actinomycetes</taxon>
        <taxon>Micromonosporales</taxon>
        <taxon>Micromonosporaceae</taxon>
        <taxon>Actinoplanes</taxon>
    </lineage>
</organism>
<dbReference type="NCBIfam" id="TIGR01068">
    <property type="entry name" value="thioredoxin"/>
    <property type="match status" value="1"/>
</dbReference>
<evidence type="ECO:0000256" key="6">
    <source>
        <dbReference type="NCBIfam" id="TIGR01068"/>
    </source>
</evidence>
<comment type="caution">
    <text evidence="9">The sequence shown here is derived from an EMBL/GenBank/DDBJ whole genome shotgun (WGS) entry which is preliminary data.</text>
</comment>
<dbReference type="CDD" id="cd02947">
    <property type="entry name" value="TRX_family"/>
    <property type="match status" value="1"/>
</dbReference>
<dbReference type="Proteomes" id="UP001595867">
    <property type="component" value="Unassembled WGS sequence"/>
</dbReference>
<dbReference type="Gene3D" id="3.40.30.10">
    <property type="entry name" value="Glutaredoxin"/>
    <property type="match status" value="1"/>
</dbReference>
<keyword evidence="4" id="KW-1015">Disulfide bond</keyword>
<name>A0ABV8ITL8_9ACTN</name>
<evidence type="ECO:0000256" key="5">
    <source>
        <dbReference type="ARBA" id="ARBA00023284"/>
    </source>
</evidence>
<protein>
    <recommendedName>
        <fullName evidence="6">Thioredoxin</fullName>
    </recommendedName>
</protein>
<evidence type="ECO:0000313" key="10">
    <source>
        <dbReference type="Proteomes" id="UP001595867"/>
    </source>
</evidence>
<dbReference type="InterPro" id="IPR005746">
    <property type="entry name" value="Thioredoxin"/>
</dbReference>
<dbReference type="EMBL" id="JBHSBL010000017">
    <property type="protein sequence ID" value="MFC4067356.1"/>
    <property type="molecule type" value="Genomic_DNA"/>
</dbReference>
<proteinExistence type="inferred from homology"/>
<sequence>MATVTLTTANFDEVTNKDGIVLVDFWASWCGPCVRFAPTYERSSEKHPEITFGKVDTEAEQMLAAKFDIRSIPTIMAIRDGVVVFAQPGALPESSLESLIEKVQELDMDEVREQMAAHRKGAHGETAEKPQAEKAAEPAEEPAKEEATAARS</sequence>
<keyword evidence="5" id="KW-0676">Redox-active center</keyword>
<dbReference type="Pfam" id="PF00085">
    <property type="entry name" value="Thioredoxin"/>
    <property type="match status" value="1"/>
</dbReference>
<feature type="domain" description="Thioredoxin" evidence="8">
    <location>
        <begin position="1"/>
        <end position="105"/>
    </location>
</feature>
<dbReference type="PANTHER" id="PTHR45663:SF40">
    <property type="entry name" value="THIOREDOXIN 2"/>
    <property type="match status" value="1"/>
</dbReference>
<accession>A0ABV8ITL8</accession>
<dbReference type="InterPro" id="IPR036249">
    <property type="entry name" value="Thioredoxin-like_sf"/>
</dbReference>
<keyword evidence="10" id="KW-1185">Reference proteome</keyword>
<evidence type="ECO:0000256" key="4">
    <source>
        <dbReference type="ARBA" id="ARBA00023157"/>
    </source>
</evidence>
<evidence type="ECO:0000259" key="8">
    <source>
        <dbReference type="PROSITE" id="PS51352"/>
    </source>
</evidence>
<feature type="region of interest" description="Disordered" evidence="7">
    <location>
        <begin position="115"/>
        <end position="152"/>
    </location>
</feature>
<evidence type="ECO:0000256" key="3">
    <source>
        <dbReference type="ARBA" id="ARBA00022982"/>
    </source>
</evidence>
<dbReference type="PRINTS" id="PR00421">
    <property type="entry name" value="THIOREDOXIN"/>
</dbReference>
<dbReference type="InterPro" id="IPR017937">
    <property type="entry name" value="Thioredoxin_CS"/>
</dbReference>
<dbReference type="SUPFAM" id="SSF52833">
    <property type="entry name" value="Thioredoxin-like"/>
    <property type="match status" value="1"/>
</dbReference>
<gene>
    <name evidence="9" type="primary">trxA</name>
    <name evidence="9" type="ORF">ACFO0C_20675</name>
</gene>
<evidence type="ECO:0000256" key="2">
    <source>
        <dbReference type="ARBA" id="ARBA00022448"/>
    </source>
</evidence>
<keyword evidence="2" id="KW-0813">Transport</keyword>
<dbReference type="RefSeq" id="WP_378068273.1">
    <property type="nucleotide sequence ID" value="NZ_JBHSBL010000017.1"/>
</dbReference>
<dbReference type="InterPro" id="IPR013766">
    <property type="entry name" value="Thioredoxin_domain"/>
</dbReference>
<dbReference type="PROSITE" id="PS51352">
    <property type="entry name" value="THIOREDOXIN_2"/>
    <property type="match status" value="1"/>
</dbReference>
<comment type="similarity">
    <text evidence="1">Belongs to the thioredoxin family.</text>
</comment>